<proteinExistence type="predicted"/>
<gene>
    <name evidence="2" type="ORF">KME32_33690</name>
</gene>
<dbReference type="EMBL" id="JAHHHN010000053">
    <property type="protein sequence ID" value="MBW4565949.1"/>
    <property type="molecule type" value="Genomic_DNA"/>
</dbReference>
<reference evidence="2" key="2">
    <citation type="journal article" date="2022" name="Microbiol. Resour. Announc.">
        <title>Metagenome Sequencing to Explore Phylogenomics of Terrestrial Cyanobacteria.</title>
        <authorList>
            <person name="Ward R.D."/>
            <person name="Stajich J.E."/>
            <person name="Johansen J.R."/>
            <person name="Huntemann M."/>
            <person name="Clum A."/>
            <person name="Foster B."/>
            <person name="Foster B."/>
            <person name="Roux S."/>
            <person name="Palaniappan K."/>
            <person name="Varghese N."/>
            <person name="Mukherjee S."/>
            <person name="Reddy T.B.K."/>
            <person name="Daum C."/>
            <person name="Copeland A."/>
            <person name="Chen I.A."/>
            <person name="Ivanova N.N."/>
            <person name="Kyrpides N.C."/>
            <person name="Shapiro N."/>
            <person name="Eloe-Fadrosh E.A."/>
            <person name="Pietrasiak N."/>
        </authorList>
    </citation>
    <scope>NUCLEOTIDE SEQUENCE</scope>
    <source>
        <strain evidence="2">JT2-VF2</strain>
    </source>
</reference>
<feature type="region of interest" description="Disordered" evidence="1">
    <location>
        <begin position="1"/>
        <end position="36"/>
    </location>
</feature>
<accession>A0A951Q522</accession>
<dbReference type="AlphaFoldDB" id="A0A951Q522"/>
<evidence type="ECO:0000256" key="1">
    <source>
        <dbReference type="SAM" id="MobiDB-lite"/>
    </source>
</evidence>
<sequence length="304" mass="34369">MPKPPSRRKKATSAASTDSTSAANSANQDISLQEDPASATITVTAVEVPELTEAEQSDRLLLERKVERAFFEAGKALSELRDRRLYRSTHKTFEEYCKDRFGYNRSRSYQLIDAATVVDNLHKCPQIVDILPTAEGQVRPLTKLEPHTQQEVWQAAVQVAGGKVPNGRIVKDVVQRIMERTKAPNPYLMGEVCQILPKDNPELRGKGGCWCIVRHVGEFSCTVEAWDGEYTVRIDHLKPLNYSDAECQQMQLLCDRISRLREEENLEEAARAVLKHLGELKRPYFTIVEAKLLSLIEREYGATD</sequence>
<evidence type="ECO:0000313" key="2">
    <source>
        <dbReference type="EMBL" id="MBW4565949.1"/>
    </source>
</evidence>
<feature type="compositionally biased region" description="Low complexity" evidence="1">
    <location>
        <begin position="12"/>
        <end position="27"/>
    </location>
</feature>
<comment type="caution">
    <text evidence="2">The sequence shown here is derived from an EMBL/GenBank/DDBJ whole genome shotgun (WGS) entry which is preliminary data.</text>
</comment>
<organism evidence="2 3">
    <name type="scientific">Mojavia pulchra JT2-VF2</name>
    <dbReference type="NCBI Taxonomy" id="287848"/>
    <lineage>
        <taxon>Bacteria</taxon>
        <taxon>Bacillati</taxon>
        <taxon>Cyanobacteriota</taxon>
        <taxon>Cyanophyceae</taxon>
        <taxon>Nostocales</taxon>
        <taxon>Nostocaceae</taxon>
    </lineage>
</organism>
<reference evidence="2" key="1">
    <citation type="submission" date="2021-05" db="EMBL/GenBank/DDBJ databases">
        <authorList>
            <person name="Pietrasiak N."/>
            <person name="Ward R."/>
            <person name="Stajich J.E."/>
            <person name="Kurbessoian T."/>
        </authorList>
    </citation>
    <scope>NUCLEOTIDE SEQUENCE</scope>
    <source>
        <strain evidence="2">JT2-VF2</strain>
    </source>
</reference>
<evidence type="ECO:0008006" key="4">
    <source>
        <dbReference type="Google" id="ProtNLM"/>
    </source>
</evidence>
<name>A0A951Q522_9NOST</name>
<dbReference type="Proteomes" id="UP000715781">
    <property type="component" value="Unassembled WGS sequence"/>
</dbReference>
<feature type="compositionally biased region" description="Basic residues" evidence="1">
    <location>
        <begin position="1"/>
        <end position="11"/>
    </location>
</feature>
<protein>
    <recommendedName>
        <fullName evidence="4">Site-specific DNA-cytosine methylase</fullName>
    </recommendedName>
</protein>
<evidence type="ECO:0000313" key="3">
    <source>
        <dbReference type="Proteomes" id="UP000715781"/>
    </source>
</evidence>